<dbReference type="OrthoDB" id="9780593at2"/>
<comment type="caution">
    <text evidence="3">The sequence shown here is derived from an EMBL/GenBank/DDBJ whole genome shotgun (WGS) entry which is preliminary data.</text>
</comment>
<proteinExistence type="predicted"/>
<accession>A0A433SAS5</accession>
<feature type="domain" description="Response regulatory" evidence="2">
    <location>
        <begin position="6"/>
        <end position="121"/>
    </location>
</feature>
<dbReference type="EMBL" id="PQSP01000008">
    <property type="protein sequence ID" value="RUS65847.1"/>
    <property type="molecule type" value="Genomic_DNA"/>
</dbReference>
<dbReference type="InterPro" id="IPR011006">
    <property type="entry name" value="CheY-like_superfamily"/>
</dbReference>
<evidence type="ECO:0000313" key="3">
    <source>
        <dbReference type="EMBL" id="RUS65847.1"/>
    </source>
</evidence>
<dbReference type="Gene3D" id="3.40.50.2300">
    <property type="match status" value="1"/>
</dbReference>
<dbReference type="PROSITE" id="PS50110">
    <property type="entry name" value="RESPONSE_REGULATORY"/>
    <property type="match status" value="1"/>
</dbReference>
<keyword evidence="1" id="KW-0597">Phosphoprotein</keyword>
<dbReference type="RefSeq" id="WP_126980626.1">
    <property type="nucleotide sequence ID" value="NZ_PQSP01000008.1"/>
</dbReference>
<sequence length="130" mass="14141">MPRKVRVLLADDEKHVRTYIKAVLVGLGCEVVGEAENGSEAVSLYQETSPDVVLMDVNMPGKDGLAALRDIKKTNPNAAVIMLTSLSDMATVHSAAELGALQYIRKDTPVAELKQIIVEAWKEHLNDATE</sequence>
<protein>
    <submittedName>
        <fullName evidence="3">Chemotaxis protein CheY</fullName>
    </submittedName>
</protein>
<dbReference type="InterPro" id="IPR001789">
    <property type="entry name" value="Sig_transdc_resp-reg_receiver"/>
</dbReference>
<dbReference type="AlphaFoldDB" id="A0A433SAS5"/>
<keyword evidence="4" id="KW-1185">Reference proteome</keyword>
<dbReference type="CDD" id="cd17536">
    <property type="entry name" value="REC_YesN-like"/>
    <property type="match status" value="1"/>
</dbReference>
<evidence type="ECO:0000313" key="4">
    <source>
        <dbReference type="Proteomes" id="UP000286947"/>
    </source>
</evidence>
<dbReference type="SUPFAM" id="SSF52172">
    <property type="entry name" value="CheY-like"/>
    <property type="match status" value="1"/>
</dbReference>
<reference evidence="3 4" key="1">
    <citation type="submission" date="2018-01" db="EMBL/GenBank/DDBJ databases">
        <title>Saezia sanguinis gen. nov., sp. nov., in the order Burkholderiales isolated from human blood.</title>
        <authorList>
            <person name="Medina-Pascual M.J."/>
            <person name="Valdezate S."/>
            <person name="Monzon S."/>
            <person name="Cuesta I."/>
            <person name="Carrasco G."/>
            <person name="Villalon P."/>
            <person name="Saez-Nieto J.A."/>
        </authorList>
    </citation>
    <scope>NUCLEOTIDE SEQUENCE [LARGE SCALE GENOMIC DNA]</scope>
    <source>
        <strain evidence="3 4">CNM695-12</strain>
    </source>
</reference>
<dbReference type="SMART" id="SM00448">
    <property type="entry name" value="REC"/>
    <property type="match status" value="1"/>
</dbReference>
<dbReference type="Proteomes" id="UP000286947">
    <property type="component" value="Unassembled WGS sequence"/>
</dbReference>
<dbReference type="PANTHER" id="PTHR43228:SF1">
    <property type="entry name" value="TWO-COMPONENT RESPONSE REGULATOR ARR22"/>
    <property type="match status" value="1"/>
</dbReference>
<name>A0A433SAS5_9BURK</name>
<evidence type="ECO:0000256" key="1">
    <source>
        <dbReference type="PROSITE-ProRule" id="PRU00169"/>
    </source>
</evidence>
<dbReference type="PANTHER" id="PTHR43228">
    <property type="entry name" value="TWO-COMPONENT RESPONSE REGULATOR"/>
    <property type="match status" value="1"/>
</dbReference>
<dbReference type="GO" id="GO:0000160">
    <property type="term" value="P:phosphorelay signal transduction system"/>
    <property type="evidence" value="ECO:0007669"/>
    <property type="project" value="InterPro"/>
</dbReference>
<evidence type="ECO:0000259" key="2">
    <source>
        <dbReference type="PROSITE" id="PS50110"/>
    </source>
</evidence>
<organism evidence="3 4">
    <name type="scientific">Saezia sanguinis</name>
    <dbReference type="NCBI Taxonomy" id="1965230"/>
    <lineage>
        <taxon>Bacteria</taxon>
        <taxon>Pseudomonadati</taxon>
        <taxon>Pseudomonadota</taxon>
        <taxon>Betaproteobacteria</taxon>
        <taxon>Burkholderiales</taxon>
        <taxon>Saeziaceae</taxon>
        <taxon>Saezia</taxon>
    </lineage>
</organism>
<gene>
    <name evidence="3" type="primary">cheY_1</name>
    <name evidence="3" type="ORF">CUZ56_02446</name>
</gene>
<feature type="modified residue" description="4-aspartylphosphate" evidence="1">
    <location>
        <position position="56"/>
    </location>
</feature>
<dbReference type="InterPro" id="IPR052048">
    <property type="entry name" value="ST_Response_Regulator"/>
</dbReference>
<dbReference type="Pfam" id="PF00072">
    <property type="entry name" value="Response_reg"/>
    <property type="match status" value="1"/>
</dbReference>